<name>A0ABW1XNG5_9ALTE</name>
<gene>
    <name evidence="3" type="ORF">ACFP85_13510</name>
</gene>
<feature type="signal peptide" evidence="1">
    <location>
        <begin position="1"/>
        <end position="20"/>
    </location>
</feature>
<feature type="chain" id="PRO_5047226040" evidence="1">
    <location>
        <begin position="21"/>
        <end position="193"/>
    </location>
</feature>
<reference evidence="4" key="1">
    <citation type="journal article" date="2019" name="Int. J. Syst. Evol. Microbiol.">
        <title>The Global Catalogue of Microorganisms (GCM) 10K type strain sequencing project: providing services to taxonomists for standard genome sequencing and annotation.</title>
        <authorList>
            <consortium name="The Broad Institute Genomics Platform"/>
            <consortium name="The Broad Institute Genome Sequencing Center for Infectious Disease"/>
            <person name="Wu L."/>
            <person name="Ma J."/>
        </authorList>
    </citation>
    <scope>NUCLEOTIDE SEQUENCE [LARGE SCALE GENOMIC DNA]</scope>
    <source>
        <strain evidence="4">CGMCC 1.16031</strain>
    </source>
</reference>
<feature type="domain" description="Ice-binding protein C-terminal" evidence="2">
    <location>
        <begin position="169"/>
        <end position="192"/>
    </location>
</feature>
<dbReference type="NCBIfam" id="TIGR02595">
    <property type="entry name" value="PEP_CTERM"/>
    <property type="match status" value="1"/>
</dbReference>
<evidence type="ECO:0000259" key="2">
    <source>
        <dbReference type="Pfam" id="PF07589"/>
    </source>
</evidence>
<proteinExistence type="predicted"/>
<dbReference type="Pfam" id="PF07589">
    <property type="entry name" value="PEP-CTERM"/>
    <property type="match status" value="1"/>
</dbReference>
<evidence type="ECO:0000313" key="3">
    <source>
        <dbReference type="EMBL" id="MFC6441164.1"/>
    </source>
</evidence>
<evidence type="ECO:0000313" key="4">
    <source>
        <dbReference type="Proteomes" id="UP001596364"/>
    </source>
</evidence>
<dbReference type="RefSeq" id="WP_165490753.1">
    <property type="nucleotide sequence ID" value="NZ_JBHSUS010000001.1"/>
</dbReference>
<dbReference type="InterPro" id="IPR013424">
    <property type="entry name" value="Ice-binding_C"/>
</dbReference>
<dbReference type="Proteomes" id="UP001596364">
    <property type="component" value="Unassembled WGS sequence"/>
</dbReference>
<sequence>MKNWFMGAALSMLLSSTANAGLVYFDIFADLTDTDAGWNSSVVDQNQLVCGNYTGSLDGYIGCFGADFDAETPASFEAGDSSYNIQDMTSFFLSLFLNDNYLYFSAGEQGIITLDSNFNLISFSFSAFTQSQGDRLNITYDDVSELRLETVNEEQGAGGNVTITQRVDAVPEPQSLFILALGLLSVFGLRRKA</sequence>
<keyword evidence="1" id="KW-0732">Signal</keyword>
<dbReference type="EMBL" id="JBHSUS010000001">
    <property type="protein sequence ID" value="MFC6441164.1"/>
    <property type="molecule type" value="Genomic_DNA"/>
</dbReference>
<evidence type="ECO:0000256" key="1">
    <source>
        <dbReference type="SAM" id="SignalP"/>
    </source>
</evidence>
<keyword evidence="4" id="KW-1185">Reference proteome</keyword>
<comment type="caution">
    <text evidence="3">The sequence shown here is derived from an EMBL/GenBank/DDBJ whole genome shotgun (WGS) entry which is preliminary data.</text>
</comment>
<accession>A0ABW1XNG5</accession>
<protein>
    <submittedName>
        <fullName evidence="3">PEP-CTERM sorting domain-containing protein</fullName>
    </submittedName>
</protein>
<organism evidence="3 4">
    <name type="scientific">Pseudobowmanella zhangzhouensis</name>
    <dbReference type="NCBI Taxonomy" id="1537679"/>
    <lineage>
        <taxon>Bacteria</taxon>
        <taxon>Pseudomonadati</taxon>
        <taxon>Pseudomonadota</taxon>
        <taxon>Gammaproteobacteria</taxon>
        <taxon>Alteromonadales</taxon>
        <taxon>Alteromonadaceae</taxon>
    </lineage>
</organism>